<accession>A0A0A9ARB7</accession>
<evidence type="ECO:0000313" key="1">
    <source>
        <dbReference type="EMBL" id="JAD52423.1"/>
    </source>
</evidence>
<sequence length="30" mass="3445">MRRWRPLVTLEPLSTTTLLPSPTVTVRILP</sequence>
<dbReference type="AlphaFoldDB" id="A0A0A9ARB7"/>
<organism evidence="1">
    <name type="scientific">Arundo donax</name>
    <name type="common">Giant reed</name>
    <name type="synonym">Donax arundinaceus</name>
    <dbReference type="NCBI Taxonomy" id="35708"/>
    <lineage>
        <taxon>Eukaryota</taxon>
        <taxon>Viridiplantae</taxon>
        <taxon>Streptophyta</taxon>
        <taxon>Embryophyta</taxon>
        <taxon>Tracheophyta</taxon>
        <taxon>Spermatophyta</taxon>
        <taxon>Magnoliopsida</taxon>
        <taxon>Liliopsida</taxon>
        <taxon>Poales</taxon>
        <taxon>Poaceae</taxon>
        <taxon>PACMAD clade</taxon>
        <taxon>Arundinoideae</taxon>
        <taxon>Arundineae</taxon>
        <taxon>Arundo</taxon>
    </lineage>
</organism>
<proteinExistence type="predicted"/>
<name>A0A0A9ARB7_ARUDO</name>
<protein>
    <submittedName>
        <fullName evidence="1">Uncharacterized protein</fullName>
    </submittedName>
</protein>
<reference evidence="1" key="1">
    <citation type="submission" date="2014-09" db="EMBL/GenBank/DDBJ databases">
        <authorList>
            <person name="Magalhaes I.L.F."/>
            <person name="Oliveira U."/>
            <person name="Santos F.R."/>
            <person name="Vidigal T.H.D.A."/>
            <person name="Brescovit A.D."/>
            <person name="Santos A.J."/>
        </authorList>
    </citation>
    <scope>NUCLEOTIDE SEQUENCE</scope>
    <source>
        <tissue evidence="1">Shoot tissue taken approximately 20 cm above the soil surface</tissue>
    </source>
</reference>
<reference evidence="1" key="2">
    <citation type="journal article" date="2015" name="Data Brief">
        <title>Shoot transcriptome of the giant reed, Arundo donax.</title>
        <authorList>
            <person name="Barrero R.A."/>
            <person name="Guerrero F.D."/>
            <person name="Moolhuijzen P."/>
            <person name="Goolsby J.A."/>
            <person name="Tidwell J."/>
            <person name="Bellgard S.E."/>
            <person name="Bellgard M.I."/>
        </authorList>
    </citation>
    <scope>NUCLEOTIDE SEQUENCE</scope>
    <source>
        <tissue evidence="1">Shoot tissue taken approximately 20 cm above the soil surface</tissue>
    </source>
</reference>
<dbReference type="EMBL" id="GBRH01245472">
    <property type="protein sequence ID" value="JAD52423.1"/>
    <property type="molecule type" value="Transcribed_RNA"/>
</dbReference>